<dbReference type="Proteomes" id="UP001234989">
    <property type="component" value="Chromosome 10"/>
</dbReference>
<comment type="similarity">
    <text evidence="1">Belongs to the replication factor A protein 1 family.</text>
</comment>
<dbReference type="PANTHER" id="PTHR47165:SF4">
    <property type="entry name" value="OS03G0429900 PROTEIN"/>
    <property type="match status" value="1"/>
</dbReference>
<evidence type="ECO:0000259" key="7">
    <source>
        <dbReference type="Pfam" id="PF08646"/>
    </source>
</evidence>
<dbReference type="Pfam" id="PF08646">
    <property type="entry name" value="Rep_fac-A_C"/>
    <property type="match status" value="1"/>
</dbReference>
<keyword evidence="9" id="KW-1185">Reference proteome</keyword>
<keyword evidence="2" id="KW-0479">Metal-binding</keyword>
<keyword evidence="3" id="KW-0863">Zinc-finger</keyword>
<dbReference type="CDD" id="cd04476">
    <property type="entry name" value="RPA1_DBD_C"/>
    <property type="match status" value="1"/>
</dbReference>
<feature type="domain" description="Replication factor A C-terminal" evidence="7">
    <location>
        <begin position="168"/>
        <end position="283"/>
    </location>
</feature>
<keyword evidence="4" id="KW-0862">Zinc</keyword>
<feature type="region of interest" description="Disordered" evidence="6">
    <location>
        <begin position="314"/>
        <end position="335"/>
    </location>
</feature>
<evidence type="ECO:0000313" key="8">
    <source>
        <dbReference type="EMBL" id="WMV51602.1"/>
    </source>
</evidence>
<protein>
    <recommendedName>
        <fullName evidence="7">Replication factor A C-terminal domain-containing protein</fullName>
    </recommendedName>
</protein>
<dbReference type="InterPro" id="IPR013955">
    <property type="entry name" value="Rep_factor-A_C"/>
</dbReference>
<evidence type="ECO:0000256" key="5">
    <source>
        <dbReference type="ARBA" id="ARBA00023125"/>
    </source>
</evidence>
<name>A0AAF0ZTD1_SOLVR</name>
<proteinExistence type="inferred from homology"/>
<evidence type="ECO:0000256" key="1">
    <source>
        <dbReference type="ARBA" id="ARBA00005690"/>
    </source>
</evidence>
<dbReference type="EMBL" id="CP133621">
    <property type="protein sequence ID" value="WMV51602.1"/>
    <property type="molecule type" value="Genomic_DNA"/>
</dbReference>
<evidence type="ECO:0000256" key="2">
    <source>
        <dbReference type="ARBA" id="ARBA00022723"/>
    </source>
</evidence>
<evidence type="ECO:0000313" key="9">
    <source>
        <dbReference type="Proteomes" id="UP001234989"/>
    </source>
</evidence>
<accession>A0AAF0ZTD1</accession>
<evidence type="ECO:0000256" key="4">
    <source>
        <dbReference type="ARBA" id="ARBA00022833"/>
    </source>
</evidence>
<evidence type="ECO:0000256" key="6">
    <source>
        <dbReference type="SAM" id="MobiDB-lite"/>
    </source>
</evidence>
<reference evidence="8" key="1">
    <citation type="submission" date="2023-08" db="EMBL/GenBank/DDBJ databases">
        <title>A de novo genome assembly of Solanum verrucosum Schlechtendal, a Mexican diploid species geographically isolated from the other diploid A-genome species in potato relatives.</title>
        <authorList>
            <person name="Hosaka K."/>
        </authorList>
    </citation>
    <scope>NUCLEOTIDE SEQUENCE</scope>
    <source>
        <tissue evidence="8">Young leaves</tissue>
    </source>
</reference>
<organism evidence="8 9">
    <name type="scientific">Solanum verrucosum</name>
    <dbReference type="NCBI Taxonomy" id="315347"/>
    <lineage>
        <taxon>Eukaryota</taxon>
        <taxon>Viridiplantae</taxon>
        <taxon>Streptophyta</taxon>
        <taxon>Embryophyta</taxon>
        <taxon>Tracheophyta</taxon>
        <taxon>Spermatophyta</taxon>
        <taxon>Magnoliopsida</taxon>
        <taxon>eudicotyledons</taxon>
        <taxon>Gunneridae</taxon>
        <taxon>Pentapetalae</taxon>
        <taxon>asterids</taxon>
        <taxon>lamiids</taxon>
        <taxon>Solanales</taxon>
        <taxon>Solanaceae</taxon>
        <taxon>Solanoideae</taxon>
        <taxon>Solaneae</taxon>
        <taxon>Solanum</taxon>
    </lineage>
</organism>
<gene>
    <name evidence="8" type="ORF">MTR67_044987</name>
</gene>
<dbReference type="GO" id="GO:0008270">
    <property type="term" value="F:zinc ion binding"/>
    <property type="evidence" value="ECO:0007669"/>
    <property type="project" value="UniProtKB-KW"/>
</dbReference>
<dbReference type="Gene3D" id="2.40.50.140">
    <property type="entry name" value="Nucleic acid-binding proteins"/>
    <property type="match status" value="2"/>
</dbReference>
<dbReference type="PANTHER" id="PTHR47165">
    <property type="entry name" value="OS03G0429900 PROTEIN"/>
    <property type="match status" value="1"/>
</dbReference>
<dbReference type="AlphaFoldDB" id="A0AAF0ZTD1"/>
<dbReference type="SUPFAM" id="SSF50249">
    <property type="entry name" value="Nucleic acid-binding proteins"/>
    <property type="match status" value="2"/>
</dbReference>
<feature type="region of interest" description="Disordered" evidence="6">
    <location>
        <begin position="492"/>
        <end position="513"/>
    </location>
</feature>
<feature type="compositionally biased region" description="Polar residues" evidence="6">
    <location>
        <begin position="317"/>
        <end position="335"/>
    </location>
</feature>
<evidence type="ECO:0000256" key="3">
    <source>
        <dbReference type="ARBA" id="ARBA00022771"/>
    </source>
</evidence>
<dbReference type="InterPro" id="IPR047192">
    <property type="entry name" value="Euk_RPA1_DBD_C"/>
</dbReference>
<keyword evidence="5" id="KW-0238">DNA-binding</keyword>
<sequence length="513" mass="58635">MTTSFLSNLVTGRDDFTIRVRLCRMWDAINPKKNGNLMHGIIRKTQVNSSAKAKITLWEELGEKFSPYLYNNDAGPYIVIVTSTTVKEFYGEVSFSTTYASKIYVNLDIDYIRSLAPKFSTMSTELQVIESSNVNSLPIEEEMFMNRMDIKELLEAEWSSELQEYIVTVKSKIKEIDNYFGWYYISCNVCSKKIEPTNSIYRCNNCNKDCKFPLVRYKIHLKVTDRTGDTTFIIFNDVAEKLIDTSAHKLFNKLTMANNDVPVQVQSLCGKEFFFKLRLNHYNMKEGLENFTISKLWITDDNLEVQYKLRKEEKGKNLSNNETTPKDQGTNGLTKEMNNQVSVDVLLTDLEDHEDELHVTNGAKSRKRRNLIIDGEELSVADTNKISSLANSVCVLANLDEPVGRILKRTKKINLYLERLAVDLKLALGYNQYHDSVDSDKDDEVNSNVNIDGKSVTASYLKIDEEISKFKQQYAADVASLRSDIQKLKEEADVNSARGMRGQNLSHTSESTH</sequence>
<feature type="compositionally biased region" description="Polar residues" evidence="6">
    <location>
        <begin position="503"/>
        <end position="513"/>
    </location>
</feature>
<dbReference type="GO" id="GO:0003677">
    <property type="term" value="F:DNA binding"/>
    <property type="evidence" value="ECO:0007669"/>
    <property type="project" value="UniProtKB-KW"/>
</dbReference>
<dbReference type="InterPro" id="IPR012340">
    <property type="entry name" value="NA-bd_OB-fold"/>
</dbReference>